<dbReference type="PANTHER" id="PTHR43201:SF5">
    <property type="entry name" value="MEDIUM-CHAIN ACYL-COA LIGASE ACSF2, MITOCHONDRIAL"/>
    <property type="match status" value="1"/>
</dbReference>
<evidence type="ECO:0000259" key="10">
    <source>
        <dbReference type="Pfam" id="PF13193"/>
    </source>
</evidence>
<organism evidence="11 12">
    <name type="scientific">Dufourea novaeangliae</name>
    <name type="common">Sweat bee</name>
    <dbReference type="NCBI Taxonomy" id="178035"/>
    <lineage>
        <taxon>Eukaryota</taxon>
        <taxon>Metazoa</taxon>
        <taxon>Ecdysozoa</taxon>
        <taxon>Arthropoda</taxon>
        <taxon>Hexapoda</taxon>
        <taxon>Insecta</taxon>
        <taxon>Pterygota</taxon>
        <taxon>Neoptera</taxon>
        <taxon>Endopterygota</taxon>
        <taxon>Hymenoptera</taxon>
        <taxon>Apocrita</taxon>
        <taxon>Aculeata</taxon>
        <taxon>Apoidea</taxon>
        <taxon>Anthophila</taxon>
        <taxon>Halictidae</taxon>
        <taxon>Rophitinae</taxon>
        <taxon>Dufourea</taxon>
    </lineage>
</organism>
<comment type="catalytic activity">
    <reaction evidence="6">
        <text>octanoate + ATP + CoA = octanoyl-CoA + AMP + diphosphate</text>
        <dbReference type="Rhea" id="RHEA:33631"/>
        <dbReference type="ChEBI" id="CHEBI:25646"/>
        <dbReference type="ChEBI" id="CHEBI:30616"/>
        <dbReference type="ChEBI" id="CHEBI:33019"/>
        <dbReference type="ChEBI" id="CHEBI:57287"/>
        <dbReference type="ChEBI" id="CHEBI:57386"/>
        <dbReference type="ChEBI" id="CHEBI:456215"/>
    </reaction>
</comment>
<evidence type="ECO:0000256" key="8">
    <source>
        <dbReference type="SAM" id="MobiDB-lite"/>
    </source>
</evidence>
<dbReference type="FunFam" id="3.30.300.30:FF:000008">
    <property type="entry name" value="2,3-dihydroxybenzoate-AMP ligase"/>
    <property type="match status" value="1"/>
</dbReference>
<evidence type="ECO:0000256" key="2">
    <source>
        <dbReference type="ARBA" id="ARBA00022598"/>
    </source>
</evidence>
<accession>A0A154PER4</accession>
<evidence type="ECO:0000256" key="1">
    <source>
        <dbReference type="ARBA" id="ARBA00006432"/>
    </source>
</evidence>
<reference evidence="11 12" key="1">
    <citation type="submission" date="2015-07" db="EMBL/GenBank/DDBJ databases">
        <title>The genome of Dufourea novaeangliae.</title>
        <authorList>
            <person name="Pan H."/>
            <person name="Kapheim K."/>
        </authorList>
    </citation>
    <scope>NUCLEOTIDE SEQUENCE [LARGE SCALE GENOMIC DNA]</scope>
    <source>
        <strain evidence="11">0120121106</strain>
        <tissue evidence="11">Whole body</tissue>
    </source>
</reference>
<dbReference type="Pfam" id="PF13193">
    <property type="entry name" value="AMP-binding_C"/>
    <property type="match status" value="1"/>
</dbReference>
<proteinExistence type="inferred from homology"/>
<feature type="non-terminal residue" evidence="11">
    <location>
        <position position="1"/>
    </location>
</feature>
<dbReference type="Gene3D" id="3.30.300.30">
    <property type="match status" value="1"/>
</dbReference>
<feature type="domain" description="AMP-dependent synthetase/ligase" evidence="9">
    <location>
        <begin position="35"/>
        <end position="410"/>
    </location>
</feature>
<evidence type="ECO:0000259" key="9">
    <source>
        <dbReference type="Pfam" id="PF00501"/>
    </source>
</evidence>
<dbReference type="EMBL" id="KQ434875">
    <property type="protein sequence ID" value="KZC09788.1"/>
    <property type="molecule type" value="Genomic_DNA"/>
</dbReference>
<dbReference type="SUPFAM" id="SSF56801">
    <property type="entry name" value="Acetyl-CoA synthetase-like"/>
    <property type="match status" value="1"/>
</dbReference>
<dbReference type="Proteomes" id="UP000076502">
    <property type="component" value="Unassembled WGS sequence"/>
</dbReference>
<dbReference type="GO" id="GO:0031956">
    <property type="term" value="F:medium-chain fatty acid-CoA ligase activity"/>
    <property type="evidence" value="ECO:0007669"/>
    <property type="project" value="UniProtKB-EC"/>
</dbReference>
<dbReference type="AlphaFoldDB" id="A0A154PER4"/>
<dbReference type="InterPro" id="IPR042099">
    <property type="entry name" value="ANL_N_sf"/>
</dbReference>
<feature type="domain" description="AMP-binding enzyme C-terminal" evidence="10">
    <location>
        <begin position="461"/>
        <end position="536"/>
    </location>
</feature>
<dbReference type="PANTHER" id="PTHR43201">
    <property type="entry name" value="ACYL-COA SYNTHETASE"/>
    <property type="match status" value="1"/>
</dbReference>
<name>A0A154PER4_DUFNO</name>
<evidence type="ECO:0000313" key="12">
    <source>
        <dbReference type="Proteomes" id="UP000076502"/>
    </source>
</evidence>
<keyword evidence="12" id="KW-1185">Reference proteome</keyword>
<evidence type="ECO:0000256" key="6">
    <source>
        <dbReference type="ARBA" id="ARBA00047319"/>
    </source>
</evidence>
<evidence type="ECO:0000256" key="7">
    <source>
        <dbReference type="ARBA" id="ARBA00048277"/>
    </source>
</evidence>
<comment type="catalytic activity">
    <reaction evidence="7">
        <text>a medium-chain fatty acid + ATP + CoA = a medium-chain fatty acyl-CoA + AMP + diphosphate</text>
        <dbReference type="Rhea" id="RHEA:48340"/>
        <dbReference type="ChEBI" id="CHEBI:30616"/>
        <dbReference type="ChEBI" id="CHEBI:33019"/>
        <dbReference type="ChEBI" id="CHEBI:57287"/>
        <dbReference type="ChEBI" id="CHEBI:59558"/>
        <dbReference type="ChEBI" id="CHEBI:90546"/>
        <dbReference type="ChEBI" id="CHEBI:456215"/>
        <dbReference type="EC" id="6.2.1.2"/>
    </reaction>
</comment>
<dbReference type="InterPro" id="IPR020845">
    <property type="entry name" value="AMP-binding_CS"/>
</dbReference>
<dbReference type="InterPro" id="IPR045851">
    <property type="entry name" value="AMP-bd_C_sf"/>
</dbReference>
<dbReference type="Pfam" id="PF00501">
    <property type="entry name" value="AMP-binding"/>
    <property type="match status" value="1"/>
</dbReference>
<evidence type="ECO:0000256" key="5">
    <source>
        <dbReference type="ARBA" id="ARBA00039638"/>
    </source>
</evidence>
<comment type="function">
    <text evidence="3">Acyl-CoA synthases catalyze the initial reaction in fatty acid metabolism, by forming a thioester with CoA. Has some preference toward medium-chain substrates. Plays a role in adipocyte differentiation.</text>
</comment>
<evidence type="ECO:0000256" key="3">
    <source>
        <dbReference type="ARBA" id="ARBA00037247"/>
    </source>
</evidence>
<dbReference type="InterPro" id="IPR025110">
    <property type="entry name" value="AMP-bd_C"/>
</dbReference>
<evidence type="ECO:0000313" key="11">
    <source>
        <dbReference type="EMBL" id="KZC09788.1"/>
    </source>
</evidence>
<sequence>QKRFNHETRTNVSYISEGGSVPLFEKTVGQLLGTAATRWPERDCLVSIEGNVRLTFKEVLDRADRLAAGLKKLGLKHGDCLGIWGPNDAEWFISFMAATRAGLILVGINPAYQLNEITYCLAKVGAKAVISPEGFKTQNYPRMLLEAKQACPSLEHIIIYSKDHVNGTRRFQDVEELASKKEVEAIAAEQDAISCHAGCNIQFTSGTTGKPKATLLSHRSMVNNARQVLERSEIREGQKVCLNVPFFHAFGITNSLVMLHSGIAFVLESRSFNPVKSIEAMVKEKCEIAYGTPTMWINLLDAHHRLQPPPIKLVCGFTGGATASPALFKRIRECFHFDKIKASTVFGQTEATAVVCQSLPGESTELTDNTVGHISNHMEMRVVDQKGSIVPFGTIGELQVRGYNVMMEYWGDPENTKQTITEEGWLKTGDLFVLRSDGYGHIIGRLKDVVIRGGENVFPKEVEDFLMTHPLVLEAQVIGAYDKVYGEEICACVRLRERARLTADELRDYCRGKIAYFKIPRYVEFVEDYPKTVSGKVQKFRLKEEMERKGVIPSAPPSEDRASGTPTHVPSS</sequence>
<dbReference type="PROSITE" id="PS00455">
    <property type="entry name" value="AMP_BINDING"/>
    <property type="match status" value="1"/>
</dbReference>
<dbReference type="STRING" id="178035.A0A154PER4"/>
<protein>
    <recommendedName>
        <fullName evidence="5">Medium-chain acyl-CoA ligase ACSF2, mitochondrial</fullName>
        <ecNumber evidence="4">6.2.1.2</ecNumber>
    </recommendedName>
</protein>
<dbReference type="Gene3D" id="3.40.50.12780">
    <property type="entry name" value="N-terminal domain of ligase-like"/>
    <property type="match status" value="1"/>
</dbReference>
<gene>
    <name evidence="11" type="ORF">WN55_01319</name>
</gene>
<comment type="similarity">
    <text evidence="1">Belongs to the ATP-dependent AMP-binding enzyme family.</text>
</comment>
<dbReference type="EC" id="6.2.1.2" evidence="4"/>
<dbReference type="GO" id="GO:0006631">
    <property type="term" value="P:fatty acid metabolic process"/>
    <property type="evidence" value="ECO:0007669"/>
    <property type="project" value="TreeGrafter"/>
</dbReference>
<keyword evidence="2" id="KW-0436">Ligase</keyword>
<dbReference type="InterPro" id="IPR000873">
    <property type="entry name" value="AMP-dep_synth/lig_dom"/>
</dbReference>
<dbReference type="OrthoDB" id="10253115at2759"/>
<evidence type="ECO:0000256" key="4">
    <source>
        <dbReference type="ARBA" id="ARBA00039009"/>
    </source>
</evidence>
<feature type="region of interest" description="Disordered" evidence="8">
    <location>
        <begin position="546"/>
        <end position="572"/>
    </location>
</feature>